<feature type="transmembrane region" description="Helical" evidence="2">
    <location>
        <begin position="382"/>
        <end position="406"/>
    </location>
</feature>
<feature type="region of interest" description="Disordered" evidence="1">
    <location>
        <begin position="511"/>
        <end position="534"/>
    </location>
</feature>
<feature type="transmembrane region" description="Helical" evidence="2">
    <location>
        <begin position="354"/>
        <end position="376"/>
    </location>
</feature>
<reference evidence="4" key="1">
    <citation type="journal article" date="2019" name="Int. J. Syst. Evol. Microbiol.">
        <title>The Global Catalogue of Microorganisms (GCM) 10K type strain sequencing project: providing services to taxonomists for standard genome sequencing and annotation.</title>
        <authorList>
            <consortium name="The Broad Institute Genomics Platform"/>
            <consortium name="The Broad Institute Genome Sequencing Center for Infectious Disease"/>
            <person name="Wu L."/>
            <person name="Ma J."/>
        </authorList>
    </citation>
    <scope>NUCLEOTIDE SEQUENCE [LARGE SCALE GENOMIC DNA]</scope>
    <source>
        <strain evidence="4">JCM 31404</strain>
    </source>
</reference>
<feature type="compositionally biased region" description="Polar residues" evidence="1">
    <location>
        <begin position="525"/>
        <end position="534"/>
    </location>
</feature>
<evidence type="ECO:0000313" key="3">
    <source>
        <dbReference type="EMBL" id="GGR67090.1"/>
    </source>
</evidence>
<dbReference type="Proteomes" id="UP000634308">
    <property type="component" value="Unassembled WGS sequence"/>
</dbReference>
<evidence type="ECO:0000256" key="1">
    <source>
        <dbReference type="SAM" id="MobiDB-lite"/>
    </source>
</evidence>
<keyword evidence="2" id="KW-0812">Transmembrane</keyword>
<feature type="compositionally biased region" description="Basic and acidic residues" evidence="1">
    <location>
        <begin position="1"/>
        <end position="12"/>
    </location>
</feature>
<dbReference type="EMBL" id="BMQM01000025">
    <property type="protein sequence ID" value="GGR67090.1"/>
    <property type="molecule type" value="Genomic_DNA"/>
</dbReference>
<keyword evidence="2" id="KW-0472">Membrane</keyword>
<comment type="caution">
    <text evidence="3">The sequence shown here is derived from an EMBL/GenBank/DDBJ whole genome shotgun (WGS) entry which is preliminary data.</text>
</comment>
<organism evidence="3 4">
    <name type="scientific">Deinococcus seoulensis</name>
    <dbReference type="NCBI Taxonomy" id="1837379"/>
    <lineage>
        <taxon>Bacteria</taxon>
        <taxon>Thermotogati</taxon>
        <taxon>Deinococcota</taxon>
        <taxon>Deinococci</taxon>
        <taxon>Deinococcales</taxon>
        <taxon>Deinococcaceae</taxon>
        <taxon>Deinococcus</taxon>
    </lineage>
</organism>
<gene>
    <name evidence="3" type="ORF">GCM10008959_31580</name>
</gene>
<keyword evidence="2" id="KW-1133">Transmembrane helix</keyword>
<keyword evidence="4" id="KW-1185">Reference proteome</keyword>
<accession>A0ABQ2RYQ6</accession>
<feature type="transmembrane region" description="Helical" evidence="2">
    <location>
        <begin position="315"/>
        <end position="334"/>
    </location>
</feature>
<dbReference type="RefSeq" id="WP_189065953.1">
    <property type="nucleotide sequence ID" value="NZ_BMQM01000025.1"/>
</dbReference>
<feature type="region of interest" description="Disordered" evidence="1">
    <location>
        <begin position="1"/>
        <end position="53"/>
    </location>
</feature>
<protein>
    <submittedName>
        <fullName evidence="3">Uncharacterized protein</fullName>
    </submittedName>
</protein>
<sequence>MTEPKNSDDRTKALLSDQDTESQNGTPAPGTGWTHRPQREGEEAGRAIGVTGSAKNYAQNVKNGGDRGHGFAAEQRNNQLDRLSGKDARVVGDDNAKNGPDRIVNGTWIQSKYCSSGSKCIQQCFDDQGRFRYLTPDGRPMEIEVPADMYDSAVQAMKDRIQNGKIPGVTDPAEASKIVRKGTITYAQARRIAKFGSIEGLKYDSVRGVKLAAGAAGMSALVTTFLSVCDGDSPGMAVRQGASAGLRVGGVAWLSSVGAAQLGRTSLEKGLRPTTDAVVKKLGPKAVRFIVKGTGKNLSGAAANSHLSKLMRGNVVTGAVTVAVLSTGDVVNAFRGRVSVAQLFKNLTVTTASVAGGTGGAMAGAAAGAALGTILFPGGGTVLGFGIGAIFAGASALLGGAAAGTVSQKASKAMMDVLIEDDAKKMIAILEKVLAEEVQIALLNQKECNQVVDTLQKKDLSSALRKMHADPNRSGFARELITPFIDAVLAKRPKFTPPSDEEFLSAAVKLLEEAADEETQRPPATGSTSTQPSG</sequence>
<name>A0ABQ2RYQ6_9DEIO</name>
<evidence type="ECO:0000256" key="2">
    <source>
        <dbReference type="SAM" id="Phobius"/>
    </source>
</evidence>
<proteinExistence type="predicted"/>
<evidence type="ECO:0000313" key="4">
    <source>
        <dbReference type="Proteomes" id="UP000634308"/>
    </source>
</evidence>